<dbReference type="AlphaFoldDB" id="A0A1I3RE55"/>
<evidence type="ECO:0000256" key="1">
    <source>
        <dbReference type="ARBA" id="ARBA00022527"/>
    </source>
</evidence>
<organism evidence="3 4">
    <name type="scientific">Streptosporangium canum</name>
    <dbReference type="NCBI Taxonomy" id="324952"/>
    <lineage>
        <taxon>Bacteria</taxon>
        <taxon>Bacillati</taxon>
        <taxon>Actinomycetota</taxon>
        <taxon>Actinomycetes</taxon>
        <taxon>Streptosporangiales</taxon>
        <taxon>Streptosporangiaceae</taxon>
        <taxon>Streptosporangium</taxon>
    </lineage>
</organism>
<dbReference type="InterPro" id="IPR050267">
    <property type="entry name" value="Anti-sigma-factor_SerPK"/>
</dbReference>
<dbReference type="RefSeq" id="WP_093887647.1">
    <property type="nucleotide sequence ID" value="NZ_FOQY01000009.1"/>
</dbReference>
<feature type="domain" description="Histidine kinase/HSP90-like ATPase" evidence="2">
    <location>
        <begin position="13"/>
        <end position="124"/>
    </location>
</feature>
<dbReference type="InterPro" id="IPR036890">
    <property type="entry name" value="HATPase_C_sf"/>
</dbReference>
<name>A0A1I3RE55_9ACTN</name>
<protein>
    <submittedName>
        <fullName evidence="3">Histidine kinase-like ATPase domain-containing protein</fullName>
    </submittedName>
</protein>
<dbReference type="GO" id="GO:0004674">
    <property type="term" value="F:protein serine/threonine kinase activity"/>
    <property type="evidence" value="ECO:0007669"/>
    <property type="project" value="UniProtKB-KW"/>
</dbReference>
<dbReference type="CDD" id="cd16936">
    <property type="entry name" value="HATPase_RsbW-like"/>
    <property type="match status" value="1"/>
</dbReference>
<dbReference type="EMBL" id="FOQY01000009">
    <property type="protein sequence ID" value="SFJ44934.1"/>
    <property type="molecule type" value="Genomic_DNA"/>
</dbReference>
<dbReference type="GeneID" id="96298805"/>
<keyword evidence="3" id="KW-0808">Transferase</keyword>
<gene>
    <name evidence="3" type="ORF">SAMN05216275_1092</name>
</gene>
<dbReference type="Proteomes" id="UP000199111">
    <property type="component" value="Unassembled WGS sequence"/>
</dbReference>
<sequence length="135" mass="14727">MSPSRISRTFLGSPASITEARRFITVFLRNWPCVEDAELIVSELATNAVRHSDSGRFGGRFTVSIEADRSRLWLSVLDEGGPRSPRVLPPLASGENGRGLVLVNELAAAWGITGDDRGRIVWAVLEALPEAATRR</sequence>
<evidence type="ECO:0000313" key="3">
    <source>
        <dbReference type="EMBL" id="SFJ44934.1"/>
    </source>
</evidence>
<dbReference type="SUPFAM" id="SSF55874">
    <property type="entry name" value="ATPase domain of HSP90 chaperone/DNA topoisomerase II/histidine kinase"/>
    <property type="match status" value="1"/>
</dbReference>
<keyword evidence="4" id="KW-1185">Reference proteome</keyword>
<reference evidence="4" key="1">
    <citation type="submission" date="2016-10" db="EMBL/GenBank/DDBJ databases">
        <authorList>
            <person name="Varghese N."/>
            <person name="Submissions S."/>
        </authorList>
    </citation>
    <scope>NUCLEOTIDE SEQUENCE [LARGE SCALE GENOMIC DNA]</scope>
    <source>
        <strain evidence="4">CGMCC 4.2126</strain>
    </source>
</reference>
<keyword evidence="3" id="KW-0418">Kinase</keyword>
<dbReference type="InterPro" id="IPR003594">
    <property type="entry name" value="HATPase_dom"/>
</dbReference>
<proteinExistence type="predicted"/>
<dbReference type="Gene3D" id="3.30.565.10">
    <property type="entry name" value="Histidine kinase-like ATPase, C-terminal domain"/>
    <property type="match status" value="1"/>
</dbReference>
<dbReference type="Pfam" id="PF13581">
    <property type="entry name" value="HATPase_c_2"/>
    <property type="match status" value="1"/>
</dbReference>
<dbReference type="PANTHER" id="PTHR35526">
    <property type="entry name" value="ANTI-SIGMA-F FACTOR RSBW-RELATED"/>
    <property type="match status" value="1"/>
</dbReference>
<keyword evidence="1" id="KW-0723">Serine/threonine-protein kinase</keyword>
<evidence type="ECO:0000259" key="2">
    <source>
        <dbReference type="Pfam" id="PF13581"/>
    </source>
</evidence>
<evidence type="ECO:0000313" key="4">
    <source>
        <dbReference type="Proteomes" id="UP000199111"/>
    </source>
</evidence>
<accession>A0A1I3RE55</accession>
<dbReference type="PANTHER" id="PTHR35526:SF3">
    <property type="entry name" value="ANTI-SIGMA-F FACTOR RSBW"/>
    <property type="match status" value="1"/>
</dbReference>